<feature type="region of interest" description="Disordered" evidence="9">
    <location>
        <begin position="1"/>
        <end position="37"/>
    </location>
</feature>
<sequence>MRKSKLNHPPAPAGKLVVIGGHENKNGRPETEMQKEGNDPLEVLESVMLLSGKSSPVIEVITTASGEPEESFNDYLKIFNRLGAADVGQIFHQDRGEVLYDDLTERIGRADVLFFTGGDQLKLTSIYGGTKLLSQIKERYIKEPIVIAGTSAGAMAFSTPMIISGNKDNQQRVGAVRITTGFSLLKNICIDTHFVDRSRFVRMSQVIATNPGCIGIGIEEDTALVVEHGKSIRVIGSGVVIIIDGFHTKSSNVTEFDSGQCISISDLNVSILKDGSVWEIPALEPFFI</sequence>
<keyword evidence="8" id="KW-0720">Serine protease</keyword>
<dbReference type="RefSeq" id="WP_090503152.1">
    <property type="nucleotide sequence ID" value="NZ_FNCH01000020.1"/>
</dbReference>
<dbReference type="Pfam" id="PF03575">
    <property type="entry name" value="Peptidase_S51"/>
    <property type="match status" value="1"/>
</dbReference>
<dbReference type="InterPro" id="IPR005320">
    <property type="entry name" value="Peptidase_S51"/>
</dbReference>
<dbReference type="InterPro" id="IPR011811">
    <property type="entry name" value="Peptidase_S51_cyanophycinase"/>
</dbReference>
<evidence type="ECO:0000256" key="1">
    <source>
        <dbReference type="ARBA" id="ARBA00001092"/>
    </source>
</evidence>
<protein>
    <recommendedName>
        <fullName evidence="5">Cyanophycinase</fullName>
        <ecNumber evidence="4">3.4.15.6</ecNumber>
    </recommendedName>
</protein>
<comment type="function">
    <text evidence="2">Exopeptidase that catalyzes the hydrolytic cleavage of multi-L-arginyl-poly-L-aspartic acid (cyanophycin; a water-insoluble reserve polymer) into aspartate-arginine dipeptides.</text>
</comment>
<accession>A0A1G8B087</accession>
<dbReference type="EMBL" id="FNCH01000020">
    <property type="protein sequence ID" value="SDH26607.1"/>
    <property type="molecule type" value="Genomic_DNA"/>
</dbReference>
<dbReference type="Proteomes" id="UP000199643">
    <property type="component" value="Unassembled WGS sequence"/>
</dbReference>
<gene>
    <name evidence="10" type="ORF">SAMN05421827_12077</name>
</gene>
<dbReference type="PANTHER" id="PTHR36175:SF1">
    <property type="entry name" value="CYANOPHYCINASE"/>
    <property type="match status" value="1"/>
</dbReference>
<evidence type="ECO:0000256" key="9">
    <source>
        <dbReference type="SAM" id="MobiDB-lite"/>
    </source>
</evidence>
<keyword evidence="6" id="KW-0645">Protease</keyword>
<dbReference type="STRING" id="405671.SAMN05421827_12077"/>
<evidence type="ECO:0000256" key="8">
    <source>
        <dbReference type="ARBA" id="ARBA00022825"/>
    </source>
</evidence>
<evidence type="ECO:0000256" key="2">
    <source>
        <dbReference type="ARBA" id="ARBA00002039"/>
    </source>
</evidence>
<dbReference type="Gene3D" id="3.40.50.880">
    <property type="match status" value="1"/>
</dbReference>
<evidence type="ECO:0000313" key="10">
    <source>
        <dbReference type="EMBL" id="SDH26607.1"/>
    </source>
</evidence>
<name>A0A1G8B087_9SPHI</name>
<dbReference type="PANTHER" id="PTHR36175">
    <property type="entry name" value="CYANOPHYCINASE"/>
    <property type="match status" value="1"/>
</dbReference>
<evidence type="ECO:0000256" key="3">
    <source>
        <dbReference type="ARBA" id="ARBA00006534"/>
    </source>
</evidence>
<comment type="catalytic activity">
    <reaction evidence="1">
        <text>[L-4-(L-arginin-2-N-yl)aspartate](n) + H2O = [L-4-(L-arginin-2-N-yl)aspartate](n-1) + L-4-(L-arginin-2-N-yl)aspartate</text>
        <dbReference type="Rhea" id="RHEA:12845"/>
        <dbReference type="Rhea" id="RHEA-COMP:13728"/>
        <dbReference type="Rhea" id="RHEA-COMP:13734"/>
        <dbReference type="ChEBI" id="CHEBI:15377"/>
        <dbReference type="ChEBI" id="CHEBI:137986"/>
        <dbReference type="ChEBI" id="CHEBI:137991"/>
        <dbReference type="EC" id="3.4.15.6"/>
    </reaction>
</comment>
<dbReference type="GO" id="GO:0006508">
    <property type="term" value="P:proteolysis"/>
    <property type="evidence" value="ECO:0007669"/>
    <property type="project" value="UniProtKB-KW"/>
</dbReference>
<feature type="compositionally biased region" description="Basic and acidic residues" evidence="9">
    <location>
        <begin position="22"/>
        <end position="37"/>
    </location>
</feature>
<dbReference type="OrthoDB" id="9799980at2"/>
<evidence type="ECO:0000256" key="4">
    <source>
        <dbReference type="ARBA" id="ARBA00013115"/>
    </source>
</evidence>
<reference evidence="11" key="1">
    <citation type="submission" date="2016-10" db="EMBL/GenBank/DDBJ databases">
        <authorList>
            <person name="Varghese N."/>
            <person name="Submissions S."/>
        </authorList>
    </citation>
    <scope>NUCLEOTIDE SEQUENCE [LARGE SCALE GENOMIC DNA]</scope>
    <source>
        <strain evidence="11">DSM 17933</strain>
    </source>
</reference>
<dbReference type="CDD" id="cd03145">
    <property type="entry name" value="GAT1_cyanophycinase"/>
    <property type="match status" value="1"/>
</dbReference>
<evidence type="ECO:0000256" key="6">
    <source>
        <dbReference type="ARBA" id="ARBA00022670"/>
    </source>
</evidence>
<dbReference type="AlphaFoldDB" id="A0A1G8B087"/>
<dbReference type="EC" id="3.4.15.6" evidence="4"/>
<dbReference type="NCBIfam" id="TIGR02069">
    <property type="entry name" value="cyanophycinase"/>
    <property type="match status" value="1"/>
</dbReference>
<proteinExistence type="inferred from homology"/>
<keyword evidence="7" id="KW-0378">Hydrolase</keyword>
<dbReference type="SUPFAM" id="SSF52317">
    <property type="entry name" value="Class I glutamine amidotransferase-like"/>
    <property type="match status" value="1"/>
</dbReference>
<comment type="similarity">
    <text evidence="3">Belongs to the peptidase S51 family.</text>
</comment>
<organism evidence="10 11">
    <name type="scientific">Pedobacter terrae</name>
    <dbReference type="NCBI Taxonomy" id="405671"/>
    <lineage>
        <taxon>Bacteria</taxon>
        <taxon>Pseudomonadati</taxon>
        <taxon>Bacteroidota</taxon>
        <taxon>Sphingobacteriia</taxon>
        <taxon>Sphingobacteriales</taxon>
        <taxon>Sphingobacteriaceae</taxon>
        <taxon>Pedobacter</taxon>
    </lineage>
</organism>
<evidence type="ECO:0000313" key="11">
    <source>
        <dbReference type="Proteomes" id="UP000199643"/>
    </source>
</evidence>
<keyword evidence="11" id="KW-1185">Reference proteome</keyword>
<dbReference type="GO" id="GO:0008236">
    <property type="term" value="F:serine-type peptidase activity"/>
    <property type="evidence" value="ECO:0007669"/>
    <property type="project" value="UniProtKB-KW"/>
</dbReference>
<dbReference type="GO" id="GO:0008241">
    <property type="term" value="F:peptidyl-dipeptidase activity"/>
    <property type="evidence" value="ECO:0007669"/>
    <property type="project" value="UniProtKB-EC"/>
</dbReference>
<dbReference type="InterPro" id="IPR029062">
    <property type="entry name" value="Class_I_gatase-like"/>
</dbReference>
<evidence type="ECO:0000256" key="7">
    <source>
        <dbReference type="ARBA" id="ARBA00022801"/>
    </source>
</evidence>
<evidence type="ECO:0000256" key="5">
    <source>
        <dbReference type="ARBA" id="ARBA00015719"/>
    </source>
</evidence>